<comment type="caution">
    <text evidence="3">The sequence shown here is derived from an EMBL/GenBank/DDBJ whole genome shotgun (WGS) entry which is preliminary data.</text>
</comment>
<feature type="transmembrane region" description="Helical" evidence="2">
    <location>
        <begin position="5"/>
        <end position="23"/>
    </location>
</feature>
<dbReference type="RefSeq" id="WP_225515401.1">
    <property type="nucleotide sequence ID" value="NZ_JALAJC010000005.1"/>
</dbReference>
<evidence type="ECO:0000313" key="4">
    <source>
        <dbReference type="Proteomes" id="UP001066278"/>
    </source>
</evidence>
<sequence length="102" mass="11594">MIKNIIGTTLILISFVVFGINWLYLEPRGLEEIPYWIVFVGALCGGFIKYYNPNQKNTNENMSNGNGKTRKIGKTIDHFIDAVSGDIDNGDRDQRMNNKPKK</sequence>
<keyword evidence="2" id="KW-1133">Transmembrane helix</keyword>
<dbReference type="AlphaFoldDB" id="A0A9Q4ETV8"/>
<proteinExistence type="predicted"/>
<keyword evidence="2" id="KW-0812">Transmembrane</keyword>
<name>A0A9Q4ETV8_9BACI</name>
<evidence type="ECO:0000313" key="3">
    <source>
        <dbReference type="EMBL" id="MCY9230476.1"/>
    </source>
</evidence>
<evidence type="ECO:0000256" key="1">
    <source>
        <dbReference type="SAM" id="MobiDB-lite"/>
    </source>
</evidence>
<gene>
    <name evidence="3" type="ORF">MOE99_14185</name>
</gene>
<keyword evidence="2" id="KW-0472">Membrane</keyword>
<evidence type="ECO:0000256" key="2">
    <source>
        <dbReference type="SAM" id="Phobius"/>
    </source>
</evidence>
<feature type="region of interest" description="Disordered" evidence="1">
    <location>
        <begin position="83"/>
        <end position="102"/>
    </location>
</feature>
<reference evidence="3" key="1">
    <citation type="submission" date="2022-02" db="EMBL/GenBank/DDBJ databases">
        <title>Crop Bioprotection Bacillus Genome Sequencing.</title>
        <authorList>
            <person name="Dunlap C."/>
        </authorList>
    </citation>
    <scope>NUCLEOTIDE SEQUENCE</scope>
    <source>
        <strain evidence="3">T20C13</strain>
    </source>
</reference>
<protein>
    <submittedName>
        <fullName evidence="3">Uncharacterized protein</fullName>
    </submittedName>
</protein>
<feature type="transmembrane region" description="Helical" evidence="2">
    <location>
        <begin position="35"/>
        <end position="52"/>
    </location>
</feature>
<accession>A0A9Q4ETV8</accession>
<organism evidence="3 4">
    <name type="scientific">Bacillus inaquosorum</name>
    <dbReference type="NCBI Taxonomy" id="483913"/>
    <lineage>
        <taxon>Bacteria</taxon>
        <taxon>Bacillati</taxon>
        <taxon>Bacillota</taxon>
        <taxon>Bacilli</taxon>
        <taxon>Bacillales</taxon>
        <taxon>Bacillaceae</taxon>
        <taxon>Bacillus</taxon>
    </lineage>
</organism>
<dbReference type="Proteomes" id="UP001066278">
    <property type="component" value="Unassembled WGS sequence"/>
</dbReference>
<dbReference type="EMBL" id="JALAXJ010000015">
    <property type="protein sequence ID" value="MCY9230476.1"/>
    <property type="molecule type" value="Genomic_DNA"/>
</dbReference>